<evidence type="ECO:0000313" key="7">
    <source>
        <dbReference type="EMBL" id="SCU84737.1"/>
    </source>
</evidence>
<dbReference type="NCBIfam" id="TIGR00499">
    <property type="entry name" value="lysS_bact"/>
    <property type="match status" value="1"/>
</dbReference>
<dbReference type="GO" id="GO:0070154">
    <property type="term" value="P:mitochondrial lysyl-tRNA aminoacylation"/>
    <property type="evidence" value="ECO:0007669"/>
    <property type="project" value="TreeGrafter"/>
</dbReference>
<dbReference type="InterPro" id="IPR018149">
    <property type="entry name" value="Lys-tRNA-synth_II_C"/>
</dbReference>
<evidence type="ECO:0000256" key="3">
    <source>
        <dbReference type="ARBA" id="ARBA00022741"/>
    </source>
</evidence>
<evidence type="ECO:0000256" key="1">
    <source>
        <dbReference type="ARBA" id="ARBA00013166"/>
    </source>
</evidence>
<dbReference type="InterPro" id="IPR045864">
    <property type="entry name" value="aa-tRNA-synth_II/BPL/LPL"/>
</dbReference>
<dbReference type="SUPFAM" id="SSF55681">
    <property type="entry name" value="Class II aaRS and biotin synthetases"/>
    <property type="match status" value="1"/>
</dbReference>
<dbReference type="InterPro" id="IPR002313">
    <property type="entry name" value="Lys-tRNA-ligase_II"/>
</dbReference>
<dbReference type="GO" id="GO:0000049">
    <property type="term" value="F:tRNA binding"/>
    <property type="evidence" value="ECO:0007669"/>
    <property type="project" value="TreeGrafter"/>
</dbReference>
<reference evidence="8" key="1">
    <citation type="submission" date="2016-03" db="EMBL/GenBank/DDBJ databases">
        <authorList>
            <person name="Devillers H."/>
        </authorList>
    </citation>
    <scope>NUCLEOTIDE SEQUENCE [LARGE SCALE GENOMIC DNA]</scope>
</reference>
<keyword evidence="3" id="KW-0547">Nucleotide-binding</keyword>
<dbReference type="EMBL" id="LT598466">
    <property type="protein sequence ID" value="SCU84737.1"/>
    <property type="molecule type" value="Genomic_DNA"/>
</dbReference>
<dbReference type="Pfam" id="PF00152">
    <property type="entry name" value="tRNA-synt_2"/>
    <property type="match status" value="1"/>
</dbReference>
<dbReference type="GO" id="GO:0004824">
    <property type="term" value="F:lysine-tRNA ligase activity"/>
    <property type="evidence" value="ECO:0007669"/>
    <property type="project" value="UniProtKB-EC"/>
</dbReference>
<dbReference type="PANTHER" id="PTHR42918:SF5">
    <property type="entry name" value="LYSINE--TRNA LIGASE, MITOCHONDRIAL"/>
    <property type="match status" value="1"/>
</dbReference>
<evidence type="ECO:0000256" key="2">
    <source>
        <dbReference type="ARBA" id="ARBA00022598"/>
    </source>
</evidence>
<organism evidence="7 8">
    <name type="scientific">Lachancea mirantina</name>
    <dbReference type="NCBI Taxonomy" id="1230905"/>
    <lineage>
        <taxon>Eukaryota</taxon>
        <taxon>Fungi</taxon>
        <taxon>Dikarya</taxon>
        <taxon>Ascomycota</taxon>
        <taxon>Saccharomycotina</taxon>
        <taxon>Saccharomycetes</taxon>
        <taxon>Saccharomycetales</taxon>
        <taxon>Saccharomycetaceae</taxon>
        <taxon>Lachancea</taxon>
    </lineage>
</organism>
<dbReference type="PANTHER" id="PTHR42918">
    <property type="entry name" value="LYSYL-TRNA SYNTHETASE"/>
    <property type="match status" value="1"/>
</dbReference>
<dbReference type="Gene3D" id="2.40.50.140">
    <property type="entry name" value="Nucleic acid-binding proteins"/>
    <property type="match status" value="1"/>
</dbReference>
<evidence type="ECO:0000256" key="5">
    <source>
        <dbReference type="ARBA" id="ARBA00023146"/>
    </source>
</evidence>
<dbReference type="SUPFAM" id="SSF50249">
    <property type="entry name" value="Nucleic acid-binding proteins"/>
    <property type="match status" value="1"/>
</dbReference>
<dbReference type="PROSITE" id="PS50862">
    <property type="entry name" value="AA_TRNA_LIGASE_II"/>
    <property type="match status" value="1"/>
</dbReference>
<dbReference type="InterPro" id="IPR012340">
    <property type="entry name" value="NA-bd_OB-fold"/>
</dbReference>
<name>A0A1G4J511_9SACH</name>
<dbReference type="AlphaFoldDB" id="A0A1G4J511"/>
<dbReference type="InterPro" id="IPR004364">
    <property type="entry name" value="Aa-tRNA-synt_II"/>
</dbReference>
<keyword evidence="8" id="KW-1185">Reference proteome</keyword>
<dbReference type="EC" id="6.1.1.6" evidence="1"/>
<evidence type="ECO:0000256" key="4">
    <source>
        <dbReference type="ARBA" id="ARBA00022840"/>
    </source>
</evidence>
<gene>
    <name evidence="7" type="ORF">LAMI_0C08680G</name>
</gene>
<sequence>MFRVDRARFVGFRLYSGTACLRQQAEVTLDFGKRNEIILRSLNRFYPSVSTLARPTATIHEFGAKYKDIYEDQPHVIEVLRGKIKSVRVAGKNMCFVNVTALHAELQLILNFKVMHKAQHHVDTELTSEAFQASIQNLRPGDHIQAVGFPGLSQRQRTLSLKCISPAQTLAPAQLPVPPRLVDPVKRKQNRVLDYLVNGHQALVVRHRTVKAIRRFLDAREFLEVETPMMSAQSNGAAAEPFETRSKALHQKLQLRIAPELWLKRLVVAGCERVYEIGKVFRNEGIDATHNAEFTTLEFYQAYASMEDLITMSEQLYRYVLEDAQTLAAARLLQEFSENRFCFRRVEFLATLSRETGVEFEKLDLQDAGAMRQALQQRGLDAPSECASPQQMLNYLCGKYIEDKYCQGSLPTLIFHHPTVMSPLAKGNTADNMKTSKRFEVFIRGKEYINAYEEENCPQQQLAKFKAQQAARATYGDQESLQIDENYVDAMKWGMPPIGGFGLGIDRLCMLLTDSKRIEEVLSFGSLDDVNRQ</sequence>
<dbReference type="GO" id="GO:0005739">
    <property type="term" value="C:mitochondrion"/>
    <property type="evidence" value="ECO:0007669"/>
    <property type="project" value="TreeGrafter"/>
</dbReference>
<dbReference type="Gene3D" id="3.30.930.10">
    <property type="entry name" value="Bira Bifunctional Protein, Domain 2"/>
    <property type="match status" value="1"/>
</dbReference>
<keyword evidence="5" id="KW-0030">Aminoacyl-tRNA synthetase</keyword>
<proteinExistence type="predicted"/>
<dbReference type="OrthoDB" id="21243at2759"/>
<dbReference type="InterPro" id="IPR006195">
    <property type="entry name" value="aa-tRNA-synth_II"/>
</dbReference>
<keyword evidence="4" id="KW-0067">ATP-binding</keyword>
<dbReference type="PRINTS" id="PR00982">
    <property type="entry name" value="TRNASYNTHLYS"/>
</dbReference>
<dbReference type="Proteomes" id="UP000191024">
    <property type="component" value="Chromosome C"/>
</dbReference>
<keyword evidence="2" id="KW-0436">Ligase</keyword>
<dbReference type="STRING" id="1230905.A0A1G4J511"/>
<protein>
    <recommendedName>
        <fullName evidence="1">lysine--tRNA ligase</fullName>
        <ecNumber evidence="1">6.1.1.6</ecNumber>
    </recommendedName>
</protein>
<evidence type="ECO:0000259" key="6">
    <source>
        <dbReference type="PROSITE" id="PS50862"/>
    </source>
</evidence>
<feature type="domain" description="Aminoacyl-transfer RNA synthetases class-II family profile" evidence="6">
    <location>
        <begin position="211"/>
        <end position="533"/>
    </location>
</feature>
<accession>A0A1G4J511</accession>
<dbReference type="GO" id="GO:0005524">
    <property type="term" value="F:ATP binding"/>
    <property type="evidence" value="ECO:0007669"/>
    <property type="project" value="UniProtKB-KW"/>
</dbReference>
<evidence type="ECO:0000313" key="8">
    <source>
        <dbReference type="Proteomes" id="UP000191024"/>
    </source>
</evidence>